<name>A0A7W3U4H5_9GAMM</name>
<accession>A0A7W3U4H5</accession>
<feature type="transmembrane region" description="Helical" evidence="1">
    <location>
        <begin position="95"/>
        <end position="120"/>
    </location>
</feature>
<dbReference type="AlphaFoldDB" id="A0A7W3U4H5"/>
<feature type="transmembrane region" description="Helical" evidence="1">
    <location>
        <begin position="232"/>
        <end position="254"/>
    </location>
</feature>
<dbReference type="Proteomes" id="UP000552587">
    <property type="component" value="Unassembled WGS sequence"/>
</dbReference>
<organism evidence="2 3">
    <name type="scientific">Marilutibacter penaei</name>
    <dbReference type="NCBI Taxonomy" id="2759900"/>
    <lineage>
        <taxon>Bacteria</taxon>
        <taxon>Pseudomonadati</taxon>
        <taxon>Pseudomonadota</taxon>
        <taxon>Gammaproteobacteria</taxon>
        <taxon>Lysobacterales</taxon>
        <taxon>Lysobacteraceae</taxon>
        <taxon>Marilutibacter</taxon>
    </lineage>
</organism>
<feature type="transmembrane region" description="Helical" evidence="1">
    <location>
        <begin position="51"/>
        <end position="72"/>
    </location>
</feature>
<keyword evidence="3" id="KW-1185">Reference proteome</keyword>
<dbReference type="EMBL" id="JACHTE010000006">
    <property type="protein sequence ID" value="MBB1088812.1"/>
    <property type="molecule type" value="Genomic_DNA"/>
</dbReference>
<comment type="caution">
    <text evidence="2">The sequence shown here is derived from an EMBL/GenBank/DDBJ whole genome shotgun (WGS) entry which is preliminary data.</text>
</comment>
<evidence type="ECO:0000313" key="3">
    <source>
        <dbReference type="Proteomes" id="UP000552587"/>
    </source>
</evidence>
<evidence type="ECO:0008006" key="4">
    <source>
        <dbReference type="Google" id="ProtNLM"/>
    </source>
</evidence>
<reference evidence="2 3" key="1">
    <citation type="submission" date="2020-07" db="EMBL/GenBank/DDBJ databases">
        <authorList>
            <person name="Xu S."/>
            <person name="Li A."/>
        </authorList>
    </citation>
    <scope>NUCLEOTIDE SEQUENCE [LARGE SCALE GENOMIC DNA]</scope>
    <source>
        <strain evidence="2 3">SG-8</strain>
    </source>
</reference>
<dbReference type="InterPro" id="IPR047798">
    <property type="entry name" value="BPSS1780-like"/>
</dbReference>
<keyword evidence="1" id="KW-1133">Transmembrane helix</keyword>
<protein>
    <recommendedName>
        <fullName evidence="4">DUF2189 domain-containing protein</fullName>
    </recommendedName>
</protein>
<dbReference type="NCBIfam" id="NF041043">
    <property type="entry name" value="BPSS1780_fam"/>
    <property type="match status" value="1"/>
</dbReference>
<keyword evidence="1" id="KW-0812">Transmembrane</keyword>
<sequence length="286" mass="30143">MMSQINKVPASNGAQWLLDGFATLRKAPLALGMIGLAWGLVSALVAVSGQLWLNAILTVLGPVLFGGVVFAAREVEQGRNAHPLHLLQGLRDGKFVHFLALLLPQVVALIVLAVLLVVMVGGDQLQHMVDVMEKLQASPEPDPALVESLPLNALFAWLIAVLVVSVVAGFFTFVAVPEVMLGDRGGFAAMGLSFRACLRNLGAVLVFMLLFVVMLFAITLAVQILVALLQWMLGQAFAVFTGQLLLTAVLLPLLGGTLLSAWRYLLGAGAGLGVAPPPMPSTGIEA</sequence>
<feature type="transmembrane region" description="Helical" evidence="1">
    <location>
        <begin position="27"/>
        <end position="45"/>
    </location>
</feature>
<proteinExistence type="predicted"/>
<feature type="transmembrane region" description="Helical" evidence="1">
    <location>
        <begin position="154"/>
        <end position="176"/>
    </location>
</feature>
<feature type="transmembrane region" description="Helical" evidence="1">
    <location>
        <begin position="197"/>
        <end position="226"/>
    </location>
</feature>
<keyword evidence="1" id="KW-0472">Membrane</keyword>
<gene>
    <name evidence="2" type="ORF">H4F99_09945</name>
</gene>
<evidence type="ECO:0000313" key="2">
    <source>
        <dbReference type="EMBL" id="MBB1088812.1"/>
    </source>
</evidence>
<evidence type="ECO:0000256" key="1">
    <source>
        <dbReference type="SAM" id="Phobius"/>
    </source>
</evidence>